<evidence type="ECO:0000313" key="2">
    <source>
        <dbReference type="Proteomes" id="UP000184339"/>
    </source>
</evidence>
<organism evidence="1 2">
    <name type="scientific">Duganella sacchari</name>
    <dbReference type="NCBI Taxonomy" id="551987"/>
    <lineage>
        <taxon>Bacteria</taxon>
        <taxon>Pseudomonadati</taxon>
        <taxon>Pseudomonadota</taxon>
        <taxon>Betaproteobacteria</taxon>
        <taxon>Burkholderiales</taxon>
        <taxon>Oxalobacteraceae</taxon>
        <taxon>Telluria group</taxon>
        <taxon>Duganella</taxon>
    </lineage>
</organism>
<dbReference type="EMBL" id="FRCX01000004">
    <property type="protein sequence ID" value="SHN07172.1"/>
    <property type="molecule type" value="Genomic_DNA"/>
</dbReference>
<dbReference type="STRING" id="551987.SAMN05192549_104169"/>
<dbReference type="AlphaFoldDB" id="A0A1M7NSY1"/>
<protein>
    <submittedName>
        <fullName evidence="1">Uncharacterized protein</fullName>
    </submittedName>
</protein>
<gene>
    <name evidence="1" type="ORF">SAMN05192549_104169</name>
</gene>
<keyword evidence="2" id="KW-1185">Reference proteome</keyword>
<dbReference type="Proteomes" id="UP000184339">
    <property type="component" value="Unassembled WGS sequence"/>
</dbReference>
<name>A0A1M7NSY1_9BURK</name>
<proteinExistence type="predicted"/>
<reference evidence="2" key="1">
    <citation type="submission" date="2016-11" db="EMBL/GenBank/DDBJ databases">
        <authorList>
            <person name="Varghese N."/>
            <person name="Submissions S."/>
        </authorList>
    </citation>
    <scope>NUCLEOTIDE SEQUENCE [LARGE SCALE GENOMIC DNA]</scope>
    <source>
        <strain evidence="2">Sac-22</strain>
    </source>
</reference>
<evidence type="ECO:0000313" key="1">
    <source>
        <dbReference type="EMBL" id="SHN07172.1"/>
    </source>
</evidence>
<dbReference type="RefSeq" id="WP_229255657.1">
    <property type="nucleotide sequence ID" value="NZ_FRCX01000004.1"/>
</dbReference>
<sequence length="111" mass="11665">MYAPTITMSTEHRQTRYQRVMMFFVLMFLALQLLGAGSHTHAYTDHEPDCAACAVVHLPTGGVPPATVHVAPVALQSSLPVLATPAAVCAAQTSYLTPPSHAPPGVAVTSI</sequence>
<accession>A0A1M7NSY1</accession>